<dbReference type="RefSeq" id="WP_106893489.1">
    <property type="nucleotide sequence ID" value="NZ_CP027860.1"/>
</dbReference>
<dbReference type="KEGG" id="xba:C7S18_21410"/>
<evidence type="ECO:0000256" key="1">
    <source>
        <dbReference type="SAM" id="Phobius"/>
    </source>
</evidence>
<feature type="chain" id="PRO_5015152220" description="SMP-30/Gluconolactonase/LRE-like region domain-containing protein" evidence="2">
    <location>
        <begin position="22"/>
        <end position="295"/>
    </location>
</feature>
<keyword evidence="1" id="KW-0812">Transmembrane</keyword>
<protein>
    <recommendedName>
        <fullName evidence="5">SMP-30/Gluconolactonase/LRE-like region domain-containing protein</fullName>
    </recommendedName>
</protein>
<organism evidence="3 4">
    <name type="scientific">Ahniella affigens</name>
    <dbReference type="NCBI Taxonomy" id="2021234"/>
    <lineage>
        <taxon>Bacteria</taxon>
        <taxon>Pseudomonadati</taxon>
        <taxon>Pseudomonadota</taxon>
        <taxon>Gammaproteobacteria</taxon>
        <taxon>Lysobacterales</taxon>
        <taxon>Rhodanobacteraceae</taxon>
        <taxon>Ahniella</taxon>
    </lineage>
</organism>
<keyword evidence="1" id="KW-1133">Transmembrane helix</keyword>
<dbReference type="Gene3D" id="2.130.10.10">
    <property type="entry name" value="YVTN repeat-like/Quinoprotein amine dehydrogenase"/>
    <property type="match status" value="1"/>
</dbReference>
<evidence type="ECO:0000256" key="2">
    <source>
        <dbReference type="SAM" id="SignalP"/>
    </source>
</evidence>
<evidence type="ECO:0000313" key="3">
    <source>
        <dbReference type="EMBL" id="AVP99572.1"/>
    </source>
</evidence>
<sequence>MRSGTWLTSLALLASASVAEAAPLAYGAAFDTLYQIDLANGTTTLIGPIGFNDVEGLAIGPDGSLYGISDASKTLIIIDKRTGRGVAIGGVNNNTGLLGQGSGQFDALDFGLTFSCDGRLWASSDATRKFWELDPSTGVARYVGYLSVQMTGLAARGDGVYGIGSGGDEALYKIDLATGQAHVRGSLLNGAQIADGGLDADEQGNLWGVLDYQPIQENKPSDIVKIDRVTGASTKVATTRTEMEGLAIAPVRACGEDPVPRGPSPVSIPSLHDLGLALLGSLLALIGFFAIDRRR</sequence>
<reference evidence="3 4" key="2">
    <citation type="submission" date="2018-03" db="EMBL/GenBank/DDBJ databases">
        <authorList>
            <person name="Keele B.F."/>
        </authorList>
    </citation>
    <scope>NUCLEOTIDE SEQUENCE [LARGE SCALE GENOMIC DNA]</scope>
    <source>
        <strain evidence="3 4">D13</strain>
    </source>
</reference>
<evidence type="ECO:0000313" key="4">
    <source>
        <dbReference type="Proteomes" id="UP000241074"/>
    </source>
</evidence>
<keyword evidence="1" id="KW-0472">Membrane</keyword>
<gene>
    <name evidence="3" type="ORF">C7S18_21410</name>
</gene>
<dbReference type="InterPro" id="IPR015943">
    <property type="entry name" value="WD40/YVTN_repeat-like_dom_sf"/>
</dbReference>
<dbReference type="Proteomes" id="UP000241074">
    <property type="component" value="Chromosome"/>
</dbReference>
<accession>A0A2P1PXL4</accession>
<feature type="transmembrane region" description="Helical" evidence="1">
    <location>
        <begin position="274"/>
        <end position="291"/>
    </location>
</feature>
<keyword evidence="2" id="KW-0732">Signal</keyword>
<dbReference type="AlphaFoldDB" id="A0A2P1PXL4"/>
<evidence type="ECO:0008006" key="5">
    <source>
        <dbReference type="Google" id="ProtNLM"/>
    </source>
</evidence>
<keyword evidence="4" id="KW-1185">Reference proteome</keyword>
<proteinExistence type="predicted"/>
<reference evidence="3 4" key="1">
    <citation type="submission" date="2018-03" db="EMBL/GenBank/DDBJ databases">
        <title>Ahniella affigens gen. nov., sp. nov., a gammaproteobacterium isolated from sandy soil near a stream.</title>
        <authorList>
            <person name="Ko Y."/>
            <person name="Kim J.-H."/>
        </authorList>
    </citation>
    <scope>NUCLEOTIDE SEQUENCE [LARGE SCALE GENOMIC DNA]</scope>
    <source>
        <strain evidence="3 4">D13</strain>
    </source>
</reference>
<feature type="signal peptide" evidence="2">
    <location>
        <begin position="1"/>
        <end position="21"/>
    </location>
</feature>
<dbReference type="OrthoDB" id="5955576at2"/>
<name>A0A2P1PXL4_9GAMM</name>
<dbReference type="SUPFAM" id="SSF63825">
    <property type="entry name" value="YWTD domain"/>
    <property type="match status" value="1"/>
</dbReference>
<dbReference type="EMBL" id="CP027860">
    <property type="protein sequence ID" value="AVP99572.1"/>
    <property type="molecule type" value="Genomic_DNA"/>
</dbReference>